<keyword evidence="4 5" id="KW-0472">Membrane</keyword>
<keyword evidence="3 5" id="KW-1133">Transmembrane helix</keyword>
<dbReference type="AlphaFoldDB" id="A0A7J7JQ80"/>
<dbReference type="InterPro" id="IPR052954">
    <property type="entry name" value="GPCR-Ligand_Int"/>
</dbReference>
<evidence type="ECO:0000256" key="5">
    <source>
        <dbReference type="SAM" id="Phobius"/>
    </source>
</evidence>
<proteinExistence type="predicted"/>
<keyword evidence="8" id="KW-1185">Reference proteome</keyword>
<sequence length="310" mass="35280">MVQEKMRSSSTTFYMTALAVADTLVLVFGCLRRWIIEVFHVELLNASPSACAIINFLSYWSFDVAAWILVIMTLDKLIIVASPMRAHMRTRRAAAIALSVVVVVSAGINLHIFFTTEYNNKLCKAKDEFALFYANVWPWIDAAVYSFVPFISLLVLNVIILFFVGKANKRRQNMAKNSKSSNHALTVMLLSITFAFLILTAPAVVIHILREKGEPYFNLTDPSDFAKYTLTRQVSRVLLYLNHSINFFLYCVAGPKFRNELKLMFSCQSRKERIRKQIHLTYSQSHTTATAADVINRQNSKTIKQSETVL</sequence>
<evidence type="ECO:0000259" key="6">
    <source>
        <dbReference type="PROSITE" id="PS50262"/>
    </source>
</evidence>
<evidence type="ECO:0000313" key="7">
    <source>
        <dbReference type="EMBL" id="KAF6027794.1"/>
    </source>
</evidence>
<accession>A0A7J7JQ80</accession>
<dbReference type="EMBL" id="VXIV02002023">
    <property type="protein sequence ID" value="KAF6027794.1"/>
    <property type="molecule type" value="Genomic_DNA"/>
</dbReference>
<keyword evidence="2 5" id="KW-0812">Transmembrane</keyword>
<feature type="transmembrane region" description="Helical" evidence="5">
    <location>
        <begin position="185"/>
        <end position="209"/>
    </location>
</feature>
<dbReference type="SUPFAM" id="SSF81321">
    <property type="entry name" value="Family A G protein-coupled receptor-like"/>
    <property type="match status" value="1"/>
</dbReference>
<dbReference type="Proteomes" id="UP000593567">
    <property type="component" value="Unassembled WGS sequence"/>
</dbReference>
<dbReference type="Gene3D" id="1.20.1070.10">
    <property type="entry name" value="Rhodopsin 7-helix transmembrane proteins"/>
    <property type="match status" value="1"/>
</dbReference>
<feature type="transmembrane region" description="Helical" evidence="5">
    <location>
        <begin position="142"/>
        <end position="164"/>
    </location>
</feature>
<organism evidence="7 8">
    <name type="scientific">Bugula neritina</name>
    <name type="common">Brown bryozoan</name>
    <name type="synonym">Sertularia neritina</name>
    <dbReference type="NCBI Taxonomy" id="10212"/>
    <lineage>
        <taxon>Eukaryota</taxon>
        <taxon>Metazoa</taxon>
        <taxon>Spiralia</taxon>
        <taxon>Lophotrochozoa</taxon>
        <taxon>Bryozoa</taxon>
        <taxon>Gymnolaemata</taxon>
        <taxon>Cheilostomatida</taxon>
        <taxon>Flustrina</taxon>
        <taxon>Buguloidea</taxon>
        <taxon>Bugulidae</taxon>
        <taxon>Bugula</taxon>
    </lineage>
</organism>
<dbReference type="GO" id="GO:0016020">
    <property type="term" value="C:membrane"/>
    <property type="evidence" value="ECO:0007669"/>
    <property type="project" value="UniProtKB-SubCell"/>
</dbReference>
<evidence type="ECO:0000256" key="1">
    <source>
        <dbReference type="ARBA" id="ARBA00004370"/>
    </source>
</evidence>
<feature type="transmembrane region" description="Helical" evidence="5">
    <location>
        <begin position="12"/>
        <end position="35"/>
    </location>
</feature>
<dbReference type="OrthoDB" id="9990906at2759"/>
<dbReference type="GO" id="GO:0004930">
    <property type="term" value="F:G protein-coupled receptor activity"/>
    <property type="evidence" value="ECO:0007669"/>
    <property type="project" value="InterPro"/>
</dbReference>
<dbReference type="PANTHER" id="PTHR46641:SF25">
    <property type="entry name" value="CNMAMIDE RECEPTOR-RELATED"/>
    <property type="match status" value="1"/>
</dbReference>
<evidence type="ECO:0000256" key="3">
    <source>
        <dbReference type="ARBA" id="ARBA00022989"/>
    </source>
</evidence>
<name>A0A7J7JQ80_BUGNE</name>
<dbReference type="PRINTS" id="PR00237">
    <property type="entry name" value="GPCRRHODOPSN"/>
</dbReference>
<evidence type="ECO:0000256" key="2">
    <source>
        <dbReference type="ARBA" id="ARBA00022692"/>
    </source>
</evidence>
<evidence type="ECO:0000256" key="4">
    <source>
        <dbReference type="ARBA" id="ARBA00023136"/>
    </source>
</evidence>
<dbReference type="CDD" id="cd14978">
    <property type="entry name" value="7tmA_FMRFamide_R-like"/>
    <property type="match status" value="1"/>
</dbReference>
<reference evidence="7" key="1">
    <citation type="submission" date="2020-06" db="EMBL/GenBank/DDBJ databases">
        <title>Draft genome of Bugula neritina, a colonial animal packing powerful symbionts and potential medicines.</title>
        <authorList>
            <person name="Rayko M."/>
        </authorList>
    </citation>
    <scope>NUCLEOTIDE SEQUENCE [LARGE SCALE GENOMIC DNA]</scope>
    <source>
        <strain evidence="7">Kwan_BN1</strain>
    </source>
</reference>
<feature type="transmembrane region" description="Helical" evidence="5">
    <location>
        <begin position="93"/>
        <end position="114"/>
    </location>
</feature>
<protein>
    <recommendedName>
        <fullName evidence="6">G-protein coupled receptors family 1 profile domain-containing protein</fullName>
    </recommendedName>
</protein>
<comment type="caution">
    <text evidence="7">The sequence shown here is derived from an EMBL/GenBank/DDBJ whole genome shotgun (WGS) entry which is preliminary data.</text>
</comment>
<dbReference type="Pfam" id="PF00001">
    <property type="entry name" value="7tm_1"/>
    <property type="match status" value="1"/>
</dbReference>
<gene>
    <name evidence="7" type="ORF">EB796_013899</name>
</gene>
<feature type="domain" description="G-protein coupled receptors family 1 profile" evidence="6">
    <location>
        <begin position="1"/>
        <end position="250"/>
    </location>
</feature>
<dbReference type="PANTHER" id="PTHR46641">
    <property type="entry name" value="FMRFAMIDE RECEPTOR-RELATED"/>
    <property type="match status" value="1"/>
</dbReference>
<dbReference type="PROSITE" id="PS50262">
    <property type="entry name" value="G_PROTEIN_RECEP_F1_2"/>
    <property type="match status" value="1"/>
</dbReference>
<dbReference type="InterPro" id="IPR017452">
    <property type="entry name" value="GPCR_Rhodpsn_7TM"/>
</dbReference>
<evidence type="ECO:0000313" key="8">
    <source>
        <dbReference type="Proteomes" id="UP000593567"/>
    </source>
</evidence>
<comment type="subcellular location">
    <subcellularLocation>
        <location evidence="1">Membrane</location>
    </subcellularLocation>
</comment>
<dbReference type="InterPro" id="IPR000276">
    <property type="entry name" value="GPCR_Rhodpsn"/>
</dbReference>